<dbReference type="Proteomes" id="UP001642540">
    <property type="component" value="Unassembled WGS sequence"/>
</dbReference>
<organism evidence="2 3">
    <name type="scientific">Orchesella dallaii</name>
    <dbReference type="NCBI Taxonomy" id="48710"/>
    <lineage>
        <taxon>Eukaryota</taxon>
        <taxon>Metazoa</taxon>
        <taxon>Ecdysozoa</taxon>
        <taxon>Arthropoda</taxon>
        <taxon>Hexapoda</taxon>
        <taxon>Collembola</taxon>
        <taxon>Entomobryomorpha</taxon>
        <taxon>Entomobryoidea</taxon>
        <taxon>Orchesellidae</taxon>
        <taxon>Orchesellinae</taxon>
        <taxon>Orchesella</taxon>
    </lineage>
</organism>
<evidence type="ECO:0000313" key="3">
    <source>
        <dbReference type="Proteomes" id="UP001642540"/>
    </source>
</evidence>
<evidence type="ECO:0000313" key="2">
    <source>
        <dbReference type="EMBL" id="CAL8132916.1"/>
    </source>
</evidence>
<keyword evidence="3" id="KW-1185">Reference proteome</keyword>
<feature type="transmembrane region" description="Helical" evidence="1">
    <location>
        <begin position="199"/>
        <end position="216"/>
    </location>
</feature>
<feature type="transmembrane region" description="Helical" evidence="1">
    <location>
        <begin position="157"/>
        <end position="178"/>
    </location>
</feature>
<comment type="caution">
    <text evidence="2">The sequence shown here is derived from an EMBL/GenBank/DDBJ whole genome shotgun (WGS) entry which is preliminary data.</text>
</comment>
<dbReference type="EMBL" id="CAXLJM020000094">
    <property type="protein sequence ID" value="CAL8132916.1"/>
    <property type="molecule type" value="Genomic_DNA"/>
</dbReference>
<proteinExistence type="predicted"/>
<keyword evidence="1" id="KW-1133">Transmembrane helix</keyword>
<feature type="transmembrane region" description="Helical" evidence="1">
    <location>
        <begin position="260"/>
        <end position="281"/>
    </location>
</feature>
<reference evidence="2 3" key="1">
    <citation type="submission" date="2024-08" db="EMBL/GenBank/DDBJ databases">
        <authorList>
            <person name="Cucini C."/>
            <person name="Frati F."/>
        </authorList>
    </citation>
    <scope>NUCLEOTIDE SEQUENCE [LARGE SCALE GENOMIC DNA]</scope>
</reference>
<name>A0ABP1RQ28_9HEXA</name>
<feature type="transmembrane region" description="Helical" evidence="1">
    <location>
        <begin position="120"/>
        <end position="137"/>
    </location>
</feature>
<feature type="transmembrane region" description="Helical" evidence="1">
    <location>
        <begin position="380"/>
        <end position="400"/>
    </location>
</feature>
<keyword evidence="1" id="KW-0472">Membrane</keyword>
<keyword evidence="1" id="KW-0812">Transmembrane</keyword>
<sequence length="407" mass="47660">MQQAGSLKKRSKRNLTKVSGLSKILYNEAEDLFDGTSVSTSGDRNKKPKLNLRISDFLQESRCSSSKERITRDPTFYMEIHDNTFDEDYVDYNSGSHLYLDAGGMKERPYFLDKLTIRRLRQILFLGLFSGTFPWIWNSKKNRIDKWNRGCEKAWKIMWVILFIHTSVLTLYQGNLVLESIPKGPNATYRKFFMGFVSLFWYFFATIFNINILIYQDSIRLYINTLFRFNFEFVKKYVLDLDGYVDGGRSVMILSIPSNMFQVFVSVLSFLAMPFQPWFLFSYVYPKPWYWLIPGAIQDFVVVGQVITSYTLHQWLVVAHTNSMEFWLRESHRNYDSGNTIDDLRHPKTAVETYRMLQIVCASFNDCVGPLSFPMMKLHIVSALIPCGVVFIRSLNHFFIDEFPGIR</sequence>
<protein>
    <submittedName>
        <fullName evidence="2">Uncharacterized protein</fullName>
    </submittedName>
</protein>
<accession>A0ABP1RQ28</accession>
<gene>
    <name evidence="2" type="ORF">ODALV1_LOCUS24827</name>
</gene>
<evidence type="ECO:0000256" key="1">
    <source>
        <dbReference type="SAM" id="Phobius"/>
    </source>
</evidence>